<evidence type="ECO:0000256" key="1">
    <source>
        <dbReference type="ARBA" id="ARBA00005234"/>
    </source>
</evidence>
<evidence type="ECO:0000313" key="8">
    <source>
        <dbReference type="EMBL" id="CAF3494246.1"/>
    </source>
</evidence>
<dbReference type="Proteomes" id="UP000663844">
    <property type="component" value="Unassembled WGS sequence"/>
</dbReference>
<evidence type="ECO:0000313" key="7">
    <source>
        <dbReference type="EMBL" id="CAF1273122.1"/>
    </source>
</evidence>
<protein>
    <recommendedName>
        <fullName evidence="5">Ubiquitin-like protease family profile domain-containing protein</fullName>
    </recommendedName>
</protein>
<dbReference type="PROSITE" id="PS50600">
    <property type="entry name" value="ULP_PROTEASE"/>
    <property type="match status" value="1"/>
</dbReference>
<dbReference type="InterPro" id="IPR044613">
    <property type="entry name" value="Nep1/2-like"/>
</dbReference>
<dbReference type="InterPro" id="IPR038765">
    <property type="entry name" value="Papain-like_cys_pep_sf"/>
</dbReference>
<evidence type="ECO:0000313" key="6">
    <source>
        <dbReference type="EMBL" id="CAF1183869.1"/>
    </source>
</evidence>
<dbReference type="EMBL" id="CAJOAY010000025">
    <property type="protein sequence ID" value="CAF3494246.1"/>
    <property type="molecule type" value="Genomic_DNA"/>
</dbReference>
<keyword evidence="3" id="KW-0378">Hydrolase</keyword>
<dbReference type="EMBL" id="CAJNOG010000502">
    <property type="protein sequence ID" value="CAF1273122.1"/>
    <property type="molecule type" value="Genomic_DNA"/>
</dbReference>
<evidence type="ECO:0000256" key="2">
    <source>
        <dbReference type="ARBA" id="ARBA00022670"/>
    </source>
</evidence>
<organism evidence="6 10">
    <name type="scientific">Adineta steineri</name>
    <dbReference type="NCBI Taxonomy" id="433720"/>
    <lineage>
        <taxon>Eukaryota</taxon>
        <taxon>Metazoa</taxon>
        <taxon>Spiralia</taxon>
        <taxon>Gnathifera</taxon>
        <taxon>Rotifera</taxon>
        <taxon>Eurotatoria</taxon>
        <taxon>Bdelloidea</taxon>
        <taxon>Adinetida</taxon>
        <taxon>Adinetidae</taxon>
        <taxon>Adineta</taxon>
    </lineage>
</organism>
<name>A0A814V3Q3_9BILA</name>
<dbReference type="Pfam" id="PF02902">
    <property type="entry name" value="Peptidase_C48"/>
    <property type="match status" value="1"/>
</dbReference>
<proteinExistence type="inferred from homology"/>
<dbReference type="PANTHER" id="PTHR46468">
    <property type="entry name" value="SENTRIN-SPECIFIC PROTEASE 8"/>
    <property type="match status" value="1"/>
</dbReference>
<dbReference type="GO" id="GO:0008234">
    <property type="term" value="F:cysteine-type peptidase activity"/>
    <property type="evidence" value="ECO:0007669"/>
    <property type="project" value="UniProtKB-KW"/>
</dbReference>
<dbReference type="GO" id="GO:0000338">
    <property type="term" value="P:protein deneddylation"/>
    <property type="evidence" value="ECO:0007669"/>
    <property type="project" value="TreeGrafter"/>
</dbReference>
<evidence type="ECO:0000313" key="9">
    <source>
        <dbReference type="EMBL" id="CAF3696175.1"/>
    </source>
</evidence>
<dbReference type="InterPro" id="IPR003653">
    <property type="entry name" value="Peptidase_C48_C"/>
</dbReference>
<dbReference type="EMBL" id="CAJNON010000306">
    <property type="protein sequence ID" value="CAF1183869.1"/>
    <property type="molecule type" value="Genomic_DNA"/>
</dbReference>
<reference evidence="6" key="1">
    <citation type="submission" date="2021-02" db="EMBL/GenBank/DDBJ databases">
        <authorList>
            <person name="Nowell W R."/>
        </authorList>
    </citation>
    <scope>NUCLEOTIDE SEQUENCE</scope>
</reference>
<accession>A0A814V3Q3</accession>
<dbReference type="Gene3D" id="3.40.395.10">
    <property type="entry name" value="Adenoviral Proteinase, Chain A"/>
    <property type="match status" value="1"/>
</dbReference>
<dbReference type="EMBL" id="CAJOAZ010000682">
    <property type="protein sequence ID" value="CAF3696175.1"/>
    <property type="molecule type" value="Genomic_DNA"/>
</dbReference>
<gene>
    <name evidence="7" type="ORF">JYZ213_LOCUS30808</name>
    <name evidence="8" type="ORF">OKA104_LOCUS1118</name>
    <name evidence="9" type="ORF">OXD698_LOCUS11957</name>
    <name evidence="6" type="ORF">VCS650_LOCUS24649</name>
</gene>
<evidence type="ECO:0000256" key="3">
    <source>
        <dbReference type="ARBA" id="ARBA00022801"/>
    </source>
</evidence>
<dbReference type="SUPFAM" id="SSF54001">
    <property type="entry name" value="Cysteine proteinases"/>
    <property type="match status" value="1"/>
</dbReference>
<keyword evidence="2" id="KW-0645">Protease</keyword>
<dbReference type="GO" id="GO:0019784">
    <property type="term" value="F:deNEDDylase activity"/>
    <property type="evidence" value="ECO:0007669"/>
    <property type="project" value="InterPro"/>
</dbReference>
<dbReference type="Proteomes" id="UP000663881">
    <property type="component" value="Unassembled WGS sequence"/>
</dbReference>
<evidence type="ECO:0000313" key="10">
    <source>
        <dbReference type="Proteomes" id="UP000663891"/>
    </source>
</evidence>
<dbReference type="Proteomes" id="UP000663845">
    <property type="component" value="Unassembled WGS sequence"/>
</dbReference>
<dbReference type="PANTHER" id="PTHR46468:SF1">
    <property type="entry name" value="SENTRIN-SPECIFIC PROTEASE 8"/>
    <property type="match status" value="1"/>
</dbReference>
<keyword evidence="4" id="KW-0788">Thiol protease</keyword>
<comment type="similarity">
    <text evidence="1">Belongs to the peptidase C48 family.</text>
</comment>
<feature type="domain" description="Ubiquitin-like protease family profile" evidence="5">
    <location>
        <begin position="17"/>
        <end position="197"/>
    </location>
</feature>
<dbReference type="AlphaFoldDB" id="A0A814V3Q3"/>
<dbReference type="OrthoDB" id="5065855at2759"/>
<evidence type="ECO:0000256" key="4">
    <source>
        <dbReference type="ARBA" id="ARBA00022807"/>
    </source>
</evidence>
<evidence type="ECO:0000259" key="5">
    <source>
        <dbReference type="PROSITE" id="PS50600"/>
    </source>
</evidence>
<comment type="caution">
    <text evidence="6">The sequence shown here is derived from an EMBL/GenBank/DDBJ whole genome shotgun (WGS) entry which is preliminary data.</text>
</comment>
<dbReference type="GO" id="GO:0006508">
    <property type="term" value="P:proteolysis"/>
    <property type="evidence" value="ECO:0007669"/>
    <property type="project" value="UniProtKB-KW"/>
</dbReference>
<dbReference type="Proteomes" id="UP000663891">
    <property type="component" value="Unassembled WGS sequence"/>
</dbReference>
<sequence length="252" mass="29859">MSASLELDPILVSYYDSIVRVSNLKTLDNSNWLDDNIITFAFEYVQNESKFLKDNQNLFAFVSPPVVQLIKMSDDLFAEQLLQSIDFLEKRFLILPINDNRQVTEFSGSHWSLLILSIQGRNIFFFRFINKKNTFPSENFLYHFDSMSSLNDRTAKEMQKKLKIFFHGDIHLINSRCPQQANGFDCGLYVIVIVEEFCRYIQEYYSMKNLNDKKFFEKFMDEINRCITSEYINQRRKQLKTLLESMSSNKKK</sequence>